<feature type="domain" description="Carrier" evidence="10">
    <location>
        <begin position="3096"/>
        <end position="3171"/>
    </location>
</feature>
<evidence type="ECO:0000256" key="6">
    <source>
        <dbReference type="ARBA" id="ARBA00023194"/>
    </source>
</evidence>
<dbReference type="SMART" id="SM00822">
    <property type="entry name" value="PKS_KR"/>
    <property type="match status" value="1"/>
</dbReference>
<accession>A0A7W9L838</accession>
<dbReference type="SMART" id="SM00825">
    <property type="entry name" value="PKS_KS"/>
    <property type="match status" value="2"/>
</dbReference>
<dbReference type="Gene3D" id="3.40.50.720">
    <property type="entry name" value="NAD(P)-binding Rossmann-like Domain"/>
    <property type="match status" value="3"/>
</dbReference>
<dbReference type="PROSITE" id="PS00606">
    <property type="entry name" value="KS3_1"/>
    <property type="match status" value="2"/>
</dbReference>
<dbReference type="SMART" id="SM00823">
    <property type="entry name" value="PKS_PP"/>
    <property type="match status" value="2"/>
</dbReference>
<dbReference type="InterPro" id="IPR036736">
    <property type="entry name" value="ACP-like_sf"/>
</dbReference>
<dbReference type="InterPro" id="IPR015083">
    <property type="entry name" value="NorB/c/GfsB-D-like_docking"/>
</dbReference>
<dbReference type="PROSITE" id="PS52004">
    <property type="entry name" value="KS3_2"/>
    <property type="match status" value="2"/>
</dbReference>
<dbReference type="PROSITE" id="PS50075">
    <property type="entry name" value="CARRIER"/>
    <property type="match status" value="2"/>
</dbReference>
<keyword evidence="4" id="KW-0597">Phosphoprotein</keyword>
<dbReference type="SUPFAM" id="SSF47336">
    <property type="entry name" value="ACP-like"/>
    <property type="match status" value="2"/>
</dbReference>
<dbReference type="Pfam" id="PF02801">
    <property type="entry name" value="Ketoacyl-synt_C"/>
    <property type="match status" value="2"/>
</dbReference>
<gene>
    <name evidence="13" type="ORF">HD596_000902</name>
</gene>
<dbReference type="InterPro" id="IPR016035">
    <property type="entry name" value="Acyl_Trfase/lysoPLipase"/>
</dbReference>
<dbReference type="FunFam" id="3.40.47.10:FF:000019">
    <property type="entry name" value="Polyketide synthase type I"/>
    <property type="match status" value="2"/>
</dbReference>
<keyword evidence="5" id="KW-0808">Transferase</keyword>
<dbReference type="Pfam" id="PF21089">
    <property type="entry name" value="PKS_DH_N"/>
    <property type="match status" value="1"/>
</dbReference>
<sequence length="3173" mass="332443">MATEEQLVEYLKRVTTELHDSKKRLQAAEDKDHEPIAIIGIGCRYPGDIAGPEDLWRVVSGRTDAISGMPDDRGWDLESMYNPDPDAVGTSYVRDGGFMRDATAFDAAFFGVSPREAVAMDPQQRLLLETSWEAIERAGIDPAALRGSRTGVFVGANSPEFLTMMMQAPPELQGYLMTGVATSVVSGRVSYTLGLEGPAVTIDTACSSSLVALHLAVRALRNGDCSLALAGAVTVLSTPGTFIGFSRVRGLARDGRSKAFSAEADGMGLSEGVGILLVERLSDARRNGHPVLAVIRGSAVNQDGASNGLTAPNGPSQQRVIRQALADARLSPVQVDAVEAHGTGTPLGDPIEAQALIATYGQERDRPVWLGSIKSNIGHTQAAAGAAGVIKMVMAMRNGVLPATLHAEERSPHIDWSAGAVELLTEARPWPAGGEPRRAGVSSFGMSGTNAHVVLEEAPPELPAEPGGELPAVPWTLSARTGEALRRQAERLASWTRSHPEQSAVDVGWSLLGRSAFDHRAVVIGADREELLAGLHEGAVRGVAGPLGKTVFVFPGQGSQWLGMGVELLDESPVFAARMAECEAALSEFVDWSLTGVLRDQAGLDRVDVVQPVLWAVMVSLAEVWRSLGVAPAAVVGHSQGEIAAAVVAGALSLRDGARVVALRSQAIVALAGQGGMASIPVPASDVQVDDRISIAAVNGPSSTVVSGDADAIEEFLARYERARRIEVDYASHSAHVEAIEDELARLLAPVTPQAGEVPWYSTVRQCWLSGAEVDAAYWYENLRHTVWLEPSVRALAEQGHGVFVEVSAHPVLTMAVQETVEDVVACGTLRRDDGGLRRLWTSAAELWVRGAEIDWAGVYEPARPNRVELPTYAFEREPYWPKTVQSNGDLTQVGMGPAGHPLLAAAVSLADGEGVLLTGRLSLKTHPWLADHQVNGQVLLPGTAFVELAVRAGDEAGCDLLEELTLQAPLVLPERGGVQVQVAVGAPDEDGRRALAIHARLDDEPWTRHATGFLAKDTGAAAFGEPSWPPAGATAVSADDVYELLAGIGVGYGAAFRGLRAVWRRDRELFAEVALPEEAAADLAGFGLHPALLDAAIQPLAVGDFFPAQDGAGPVLPFAWTGVRLAATGAATLRVRLAPAGANAVRIEVADATGAPVASVDSLVVRAMAAADLKAAADPLRDALFALDWVPAPPAPARDGLRYALAGGDATRLGLPVDALDPDGPVPDLAILACTPYAGDDPAAGARAATGEVLAAAQSWLDQERYADVPLVVLTRGATGDDLPGAAVWGLIRSAQSENPGRFVLLDVDGTDASWQAVPAALASGEPQLALVEGEILVPRLARHRAAEPAGHGTWAPDGTVLITGGTGTLGGIVARHLVSEHGVRRLVLISRRGPDADGAADLMAELTGLGADVTVTACDAADRQALADVLAAIPDEHPLTGVVHTAGALDDGVLAALTPERIDHVLRAKADAVLNLHELTKDLPLTAFVLFSSAAGVFGGPGQGNYAAANAFVDALAQWRGRLGLPALSLAWGLWEQDSGLTGTLSEADRARLARTGVAPLSTADGLALLDAACAADRAALVPIRLEFAALRMAAQFGALPTILQELVPTSRRRVVGDDPAAASELRERLARMPAAEHARVLLDLVLGQVATVLGYRDAGAVEQDRPFNEAGFDSLTAVEFRNRMNAATGLRLPATLIFDYPTPVQLVRYLRERLLDGPQTAASATARAGEEEPIVIVGMSCRLPGGVTNPDELWNLVAEGGDAMSMFPSDRNWNLDELYHPDPEHPGTTYAREGGFVYDATAFDPAFFSISPREAVAMDPQQRLLLESSWEALEHAGIDPAGLRGSKTGVYVGLMYHDYGMHLQQPASDLEGLVGTGISAGVASGRVSYTFGFEGPSVTLDTACSSSLVALHMAIQALRRGECSLALAGGVTVLSTPSVFVDFSRQRGLAANGRCKSFAAAADGTGWAEGVGMLLVERLSDARRNGHPILAVVRGSAINQDGASYGLTAPNGPSQQRLIEQTLADAGLRAADVDAVEGHGTGTTLGDPIEAQAIVATYGQDRPQDRPLYMGSVKSNLGHTQAAAGVAGVIKMVMAMRHGVLPKTLHVDEPTTHVAWDAGAVRLLTEATPWPETGRPRRAGVSSFGISGTNAHVIVEQVPEEPAAPPAEAGRPVIPWVLSAKTPDALKAQARRLREHLAARPGRPAADLAWSLATTRSSFKRRMVVLGTTPGELAAGLESAIEGTAADNVITGSAARGRTAYLFTGQGSQRPAMGEELYAAYPEYAEAFDAVCTRFDRHLDRPLREVIAGDPDLLKQTRYTQAALFAVEVALFRVLEAWGVRPDYLAGHSIGEIAAAHVAGVLSLDDAVTLVAARGRLMQALPPGGAMVSVRGATEEEVLPLLAGYEERVGIASLNGPASLVLSGDETSVLELAERLARRGCKTKRLAVSHAFHSPLMEPALEEFASVARELAFQPPTIPVVSNVTGELATADELTSPEYWARHLRQAVRFCDGVRTLRDQGVSTFLELGPDAVLSAMVEDCLDGWSGVAAPVLRRDRDEATTLVEALARAHANGVGVDWGAVIGTGSPVPLPTYPFQRQRYWPEPPRHEEAAGPDQELWDAVARGDGDGLLALLGLPGGATLDELLPALARLRGQDGADHADVRYQLGWHPLTDLPAPALRGTWLVVTPDGAPDETPAGVAPGQALTAATAPGQTLTAGTAPGQTPGQALAAGLAAHGADTVRLSAMPDSDGGVAGVVCLLPEGATAPALPAGSAPVWFLTQGAIQVTPSDPLAGPQAARAWGDLRAAASRGHGAPIDVRTRLGEQAGQGRGGLIDLPDRLDVQVMRRLCGVLSGLTGEHEVAVRSGGAFARRLRPAPPRGAPSGREWRPGGTVLVAGPLDETAAELARWAARNGADEVVLTQPHAELEREPGVVVRAVGGRLPAGRVTAVVCTTAEAAYALDKPARAADVPVFVMLAPAHAAWGGDGAGTYEYFTALADERLASGQPVLAVAAGLEEPADAVSAVRQALRQGDRALVVADPDWAALAAAGPARLLEEIPQAAARQDGPDGVVDGIAAFRRLLSDSPADEHHGILLDVVRGQAAAILQLPLPDAVERDAEFFELGFSSMAAVELRNRLVELTGIEVAADAIYDYPTPAELAEHLLAEAVS</sequence>
<dbReference type="InterPro" id="IPR013968">
    <property type="entry name" value="PKS_KR"/>
</dbReference>
<dbReference type="InterPro" id="IPR001227">
    <property type="entry name" value="Ac_transferase_dom_sf"/>
</dbReference>
<dbReference type="GO" id="GO:0004315">
    <property type="term" value="F:3-oxoacyl-[acyl-carrier-protein] synthase activity"/>
    <property type="evidence" value="ECO:0007669"/>
    <property type="project" value="InterPro"/>
</dbReference>
<keyword evidence="8" id="KW-0012">Acyltransferase</keyword>
<evidence type="ECO:0000313" key="13">
    <source>
        <dbReference type="EMBL" id="MBB5774146.1"/>
    </source>
</evidence>
<dbReference type="InterPro" id="IPR006162">
    <property type="entry name" value="Ppantetheine_attach_site"/>
</dbReference>
<dbReference type="InterPro" id="IPR036291">
    <property type="entry name" value="NAD(P)-bd_dom_sf"/>
</dbReference>
<name>A0A7W9L838_9ACTN</name>
<feature type="domain" description="Carrier" evidence="10">
    <location>
        <begin position="1642"/>
        <end position="1717"/>
    </location>
</feature>
<dbReference type="Gene3D" id="3.40.47.10">
    <property type="match status" value="2"/>
</dbReference>
<comment type="pathway">
    <text evidence="2">Antibiotic biosynthesis.</text>
</comment>
<dbReference type="Pfam" id="PF08990">
    <property type="entry name" value="Docking"/>
    <property type="match status" value="1"/>
</dbReference>
<evidence type="ECO:0000256" key="1">
    <source>
        <dbReference type="ARBA" id="ARBA00001957"/>
    </source>
</evidence>
<evidence type="ECO:0000259" key="10">
    <source>
        <dbReference type="PROSITE" id="PS50075"/>
    </source>
</evidence>
<dbReference type="InterPro" id="IPR042104">
    <property type="entry name" value="PKS_dehydratase_sf"/>
</dbReference>
<dbReference type="PANTHER" id="PTHR43775">
    <property type="entry name" value="FATTY ACID SYNTHASE"/>
    <property type="match status" value="1"/>
</dbReference>
<organism evidence="13 14">
    <name type="scientific">Nonomuraea jabiensis</name>
    <dbReference type="NCBI Taxonomy" id="882448"/>
    <lineage>
        <taxon>Bacteria</taxon>
        <taxon>Bacillati</taxon>
        <taxon>Actinomycetota</taxon>
        <taxon>Actinomycetes</taxon>
        <taxon>Streptosporangiales</taxon>
        <taxon>Streptosporangiaceae</taxon>
        <taxon>Nonomuraea</taxon>
    </lineage>
</organism>
<comment type="cofactor">
    <cofactor evidence="1">
        <name>pantetheine 4'-phosphate</name>
        <dbReference type="ChEBI" id="CHEBI:47942"/>
    </cofactor>
</comment>
<evidence type="ECO:0000256" key="7">
    <source>
        <dbReference type="ARBA" id="ARBA00023268"/>
    </source>
</evidence>
<dbReference type="SUPFAM" id="SSF53901">
    <property type="entry name" value="Thiolase-like"/>
    <property type="match status" value="2"/>
</dbReference>
<dbReference type="InterPro" id="IPR057326">
    <property type="entry name" value="KR_dom"/>
</dbReference>
<dbReference type="Pfam" id="PF14765">
    <property type="entry name" value="PS-DH"/>
    <property type="match status" value="1"/>
</dbReference>
<dbReference type="InterPro" id="IPR018201">
    <property type="entry name" value="Ketoacyl_synth_AS"/>
</dbReference>
<dbReference type="Pfam" id="PF22953">
    <property type="entry name" value="SpnB_Rossmann"/>
    <property type="match status" value="1"/>
</dbReference>
<dbReference type="Gene3D" id="3.30.70.3290">
    <property type="match status" value="2"/>
</dbReference>
<evidence type="ECO:0000256" key="5">
    <source>
        <dbReference type="ARBA" id="ARBA00022679"/>
    </source>
</evidence>
<dbReference type="FunFam" id="3.40.366.10:FF:000002">
    <property type="entry name" value="Probable polyketide synthase 2"/>
    <property type="match status" value="2"/>
</dbReference>
<evidence type="ECO:0000259" key="12">
    <source>
        <dbReference type="PROSITE" id="PS52019"/>
    </source>
</evidence>
<dbReference type="Pfam" id="PF00550">
    <property type="entry name" value="PP-binding"/>
    <property type="match status" value="2"/>
</dbReference>
<dbReference type="PROSITE" id="PS00012">
    <property type="entry name" value="PHOSPHOPANTETHEINE"/>
    <property type="match status" value="1"/>
</dbReference>
<keyword evidence="3" id="KW-0596">Phosphopantetheine</keyword>
<dbReference type="InterPro" id="IPR049552">
    <property type="entry name" value="PKS_DH_N"/>
</dbReference>
<feature type="region of interest" description="C-terminal hotdog fold" evidence="9">
    <location>
        <begin position="1034"/>
        <end position="1175"/>
    </location>
</feature>
<dbReference type="EMBL" id="JACHMB010000001">
    <property type="protein sequence ID" value="MBB5774146.1"/>
    <property type="molecule type" value="Genomic_DNA"/>
</dbReference>
<dbReference type="InterPro" id="IPR055123">
    <property type="entry name" value="SpnB-like_Rossmann"/>
</dbReference>
<dbReference type="Gene3D" id="1.10.1200.10">
    <property type="entry name" value="ACP-like"/>
    <property type="match status" value="2"/>
</dbReference>
<evidence type="ECO:0000256" key="4">
    <source>
        <dbReference type="ARBA" id="ARBA00022553"/>
    </source>
</evidence>
<dbReference type="SUPFAM" id="SSF51735">
    <property type="entry name" value="NAD(P)-binding Rossmann-fold domains"/>
    <property type="match status" value="3"/>
</dbReference>
<dbReference type="GO" id="GO:0004312">
    <property type="term" value="F:fatty acid synthase activity"/>
    <property type="evidence" value="ECO:0007669"/>
    <property type="project" value="TreeGrafter"/>
</dbReference>
<feature type="domain" description="PKS/mFAS DH" evidence="12">
    <location>
        <begin position="901"/>
        <end position="1175"/>
    </location>
</feature>
<dbReference type="SMART" id="SM00827">
    <property type="entry name" value="PKS_AT"/>
    <property type="match status" value="2"/>
</dbReference>
<keyword evidence="14" id="KW-1185">Reference proteome</keyword>
<dbReference type="InterPro" id="IPR014030">
    <property type="entry name" value="Ketoacyl_synth_N"/>
</dbReference>
<dbReference type="InterPro" id="IPR050091">
    <property type="entry name" value="PKS_NRPS_Biosynth_Enz"/>
</dbReference>
<dbReference type="PROSITE" id="PS52019">
    <property type="entry name" value="PKS_MFAS_DH"/>
    <property type="match status" value="1"/>
</dbReference>
<protein>
    <submittedName>
        <fullName evidence="13">Polyketide synthase 12</fullName>
    </submittedName>
</protein>
<dbReference type="InterPro" id="IPR009081">
    <property type="entry name" value="PP-bd_ACP"/>
</dbReference>
<dbReference type="SUPFAM" id="SSF55048">
    <property type="entry name" value="Probable ACP-binding domain of malonyl-CoA ACP transacylase"/>
    <property type="match status" value="2"/>
</dbReference>
<evidence type="ECO:0000313" key="14">
    <source>
        <dbReference type="Proteomes" id="UP000579153"/>
    </source>
</evidence>
<dbReference type="Gene3D" id="6.10.140.1830">
    <property type="match status" value="1"/>
</dbReference>
<evidence type="ECO:0000259" key="11">
    <source>
        <dbReference type="PROSITE" id="PS52004"/>
    </source>
</evidence>
<dbReference type="InterPro" id="IPR041618">
    <property type="entry name" value="PKS_DE"/>
</dbReference>
<dbReference type="Pfam" id="PF00109">
    <property type="entry name" value="ketoacyl-synt"/>
    <property type="match status" value="2"/>
</dbReference>
<dbReference type="FunFam" id="1.10.1200.10:FF:000007">
    <property type="entry name" value="Probable polyketide synthase pks17"/>
    <property type="match status" value="1"/>
</dbReference>
<dbReference type="Pfam" id="PF18369">
    <property type="entry name" value="PKS_DE"/>
    <property type="match status" value="1"/>
</dbReference>
<dbReference type="GO" id="GO:0031177">
    <property type="term" value="F:phosphopantetheine binding"/>
    <property type="evidence" value="ECO:0007669"/>
    <property type="project" value="InterPro"/>
</dbReference>
<proteinExistence type="predicted"/>
<keyword evidence="7" id="KW-0511">Multifunctional enzyme</keyword>
<dbReference type="InterPro" id="IPR016039">
    <property type="entry name" value="Thiolase-like"/>
</dbReference>
<dbReference type="GO" id="GO:0006633">
    <property type="term" value="P:fatty acid biosynthetic process"/>
    <property type="evidence" value="ECO:0007669"/>
    <property type="project" value="InterPro"/>
</dbReference>
<keyword evidence="6" id="KW-0045">Antibiotic biosynthesis</keyword>
<feature type="domain" description="Ketosynthase family 3 (KS3)" evidence="11">
    <location>
        <begin position="33"/>
        <end position="457"/>
    </location>
</feature>
<feature type="active site" description="Proton donor; for dehydratase activity" evidence="9">
    <location>
        <position position="1095"/>
    </location>
</feature>
<dbReference type="Gene3D" id="3.40.366.10">
    <property type="entry name" value="Malonyl-Coenzyme A Acyl Carrier Protein, domain 2"/>
    <property type="match status" value="2"/>
</dbReference>
<dbReference type="InterPro" id="IPR016036">
    <property type="entry name" value="Malonyl_transacylase_ACP-bd"/>
</dbReference>
<evidence type="ECO:0000256" key="2">
    <source>
        <dbReference type="ARBA" id="ARBA00004792"/>
    </source>
</evidence>
<dbReference type="InterPro" id="IPR020841">
    <property type="entry name" value="PKS_Beta-ketoAc_synthase_dom"/>
</dbReference>
<reference evidence="13 14" key="1">
    <citation type="submission" date="2020-08" db="EMBL/GenBank/DDBJ databases">
        <title>Sequencing the genomes of 1000 actinobacteria strains.</title>
        <authorList>
            <person name="Klenk H.-P."/>
        </authorList>
    </citation>
    <scope>NUCLEOTIDE SEQUENCE [LARGE SCALE GENOMIC DNA]</scope>
    <source>
        <strain evidence="13 14">DSM 45507</strain>
    </source>
</reference>
<feature type="active site" description="Proton acceptor; for dehydratase activity" evidence="9">
    <location>
        <position position="933"/>
    </location>
</feature>
<evidence type="ECO:0000256" key="8">
    <source>
        <dbReference type="ARBA" id="ARBA00023315"/>
    </source>
</evidence>
<dbReference type="InterPro" id="IPR049551">
    <property type="entry name" value="PKS_DH_C"/>
</dbReference>
<dbReference type="SMART" id="SM00826">
    <property type="entry name" value="PKS_DH"/>
    <property type="match status" value="1"/>
</dbReference>
<dbReference type="Proteomes" id="UP000579153">
    <property type="component" value="Unassembled WGS sequence"/>
</dbReference>
<dbReference type="InterPro" id="IPR014043">
    <property type="entry name" value="Acyl_transferase_dom"/>
</dbReference>
<dbReference type="SMART" id="SM01294">
    <property type="entry name" value="PKS_PP_betabranch"/>
    <property type="match status" value="2"/>
</dbReference>
<dbReference type="InterPro" id="IPR032821">
    <property type="entry name" value="PKS_assoc"/>
</dbReference>
<comment type="caution">
    <text evidence="13">The sequence shown here is derived from an EMBL/GenBank/DDBJ whole genome shotgun (WGS) entry which is preliminary data.</text>
</comment>
<dbReference type="InterPro" id="IPR020807">
    <property type="entry name" value="PKS_DH"/>
</dbReference>
<dbReference type="CDD" id="cd08956">
    <property type="entry name" value="KR_3_FAS_SDR_x"/>
    <property type="match status" value="1"/>
</dbReference>
<dbReference type="Pfam" id="PF08659">
    <property type="entry name" value="KR"/>
    <property type="match status" value="1"/>
</dbReference>
<dbReference type="SUPFAM" id="SSF52151">
    <property type="entry name" value="FabD/lysophospholipase-like"/>
    <property type="match status" value="2"/>
</dbReference>
<dbReference type="InterPro" id="IPR049900">
    <property type="entry name" value="PKS_mFAS_DH"/>
</dbReference>
<dbReference type="Gene3D" id="3.10.129.110">
    <property type="entry name" value="Polyketide synthase dehydratase"/>
    <property type="match status" value="1"/>
</dbReference>
<dbReference type="Pfam" id="PF00698">
    <property type="entry name" value="Acyl_transf_1"/>
    <property type="match status" value="2"/>
</dbReference>
<evidence type="ECO:0000256" key="3">
    <source>
        <dbReference type="ARBA" id="ARBA00022450"/>
    </source>
</evidence>
<dbReference type="RefSeq" id="WP_185068002.1">
    <property type="nucleotide sequence ID" value="NZ_JACHMB010000001.1"/>
</dbReference>
<feature type="domain" description="Ketosynthase family 3 (KS3)" evidence="11">
    <location>
        <begin position="1734"/>
        <end position="2160"/>
    </location>
</feature>
<feature type="region of interest" description="N-terminal hotdog fold" evidence="9">
    <location>
        <begin position="901"/>
        <end position="1022"/>
    </location>
</feature>
<dbReference type="GO" id="GO:0033068">
    <property type="term" value="P:macrolide biosynthetic process"/>
    <property type="evidence" value="ECO:0007669"/>
    <property type="project" value="UniProtKB-ARBA"/>
</dbReference>
<evidence type="ECO:0000256" key="9">
    <source>
        <dbReference type="PROSITE-ProRule" id="PRU01363"/>
    </source>
</evidence>
<dbReference type="CDD" id="cd00833">
    <property type="entry name" value="PKS"/>
    <property type="match status" value="2"/>
</dbReference>
<dbReference type="InterPro" id="IPR014031">
    <property type="entry name" value="Ketoacyl_synth_C"/>
</dbReference>
<dbReference type="InterPro" id="IPR020806">
    <property type="entry name" value="PKS_PP-bd"/>
</dbReference>
<dbReference type="PANTHER" id="PTHR43775:SF51">
    <property type="entry name" value="INACTIVE PHENOLPHTHIOCEROL SYNTHESIS POLYKETIDE SYNTHASE TYPE I PKS1-RELATED"/>
    <property type="match status" value="1"/>
</dbReference>
<dbReference type="Pfam" id="PF16197">
    <property type="entry name" value="KAsynt_C_assoc"/>
    <property type="match status" value="2"/>
</dbReference>